<sequence length="50" mass="5568">MFKSCSIFRFSSWKITSFASSVFCCSNFALKLAKICFCPSQNVWGISSGN</sequence>
<keyword evidence="2" id="KW-1185">Reference proteome</keyword>
<accession>A0A176S2Y4</accession>
<dbReference type="EMBL" id="LUTY01001076">
    <property type="protein sequence ID" value="OAD22249.1"/>
    <property type="molecule type" value="Genomic_DNA"/>
</dbReference>
<evidence type="ECO:0000313" key="1">
    <source>
        <dbReference type="EMBL" id="OAD22249.1"/>
    </source>
</evidence>
<gene>
    <name evidence="1" type="ORF">THIOM_001955</name>
</gene>
<dbReference type="Proteomes" id="UP000076962">
    <property type="component" value="Unassembled WGS sequence"/>
</dbReference>
<proteinExistence type="predicted"/>
<dbReference type="AlphaFoldDB" id="A0A176S2Y4"/>
<organism evidence="1 2">
    <name type="scientific">Candidatus Thiomargarita nelsonii</name>
    <dbReference type="NCBI Taxonomy" id="1003181"/>
    <lineage>
        <taxon>Bacteria</taxon>
        <taxon>Pseudomonadati</taxon>
        <taxon>Pseudomonadota</taxon>
        <taxon>Gammaproteobacteria</taxon>
        <taxon>Thiotrichales</taxon>
        <taxon>Thiotrichaceae</taxon>
        <taxon>Thiomargarita</taxon>
    </lineage>
</organism>
<name>A0A176S2Y4_9GAMM</name>
<evidence type="ECO:0000313" key="2">
    <source>
        <dbReference type="Proteomes" id="UP000076962"/>
    </source>
</evidence>
<reference evidence="1 2" key="1">
    <citation type="submission" date="2016-05" db="EMBL/GenBank/DDBJ databases">
        <title>Single-cell genome of chain-forming Candidatus Thiomargarita nelsonii and comparison to other large sulfur-oxidizing bacteria.</title>
        <authorList>
            <person name="Winkel M."/>
            <person name="Salman V."/>
            <person name="Woyke T."/>
            <person name="Schulz-Vogt H."/>
            <person name="Richter M."/>
            <person name="Flood B."/>
            <person name="Bailey J."/>
            <person name="Amann R."/>
            <person name="Mussmann M."/>
        </authorList>
    </citation>
    <scope>NUCLEOTIDE SEQUENCE [LARGE SCALE GENOMIC DNA]</scope>
    <source>
        <strain evidence="1 2">THI036</strain>
    </source>
</reference>
<comment type="caution">
    <text evidence="1">The sequence shown here is derived from an EMBL/GenBank/DDBJ whole genome shotgun (WGS) entry which is preliminary data.</text>
</comment>
<protein>
    <submittedName>
        <fullName evidence="1">Secreted protein</fullName>
    </submittedName>
</protein>